<reference evidence="1 2" key="1">
    <citation type="journal article" date="2018" name="Front. Plant Sci.">
        <title>Red Clover (Trifolium pratense) and Zigzag Clover (T. medium) - A Picture of Genomic Similarities and Differences.</title>
        <authorList>
            <person name="Dluhosova J."/>
            <person name="Istvanek J."/>
            <person name="Nedelnik J."/>
            <person name="Repkova J."/>
        </authorList>
    </citation>
    <scope>NUCLEOTIDE SEQUENCE [LARGE SCALE GENOMIC DNA]</scope>
    <source>
        <strain evidence="2">cv. 10/8</strain>
        <tissue evidence="1">Leaf</tissue>
    </source>
</reference>
<keyword evidence="2" id="KW-1185">Reference proteome</keyword>
<comment type="caution">
    <text evidence="1">The sequence shown here is derived from an EMBL/GenBank/DDBJ whole genome shotgun (WGS) entry which is preliminary data.</text>
</comment>
<dbReference type="Proteomes" id="UP000265520">
    <property type="component" value="Unassembled WGS sequence"/>
</dbReference>
<accession>A0A392R9C5</accession>
<name>A0A392R9C5_9FABA</name>
<feature type="non-terminal residue" evidence="1">
    <location>
        <position position="1"/>
    </location>
</feature>
<dbReference type="AlphaFoldDB" id="A0A392R9C5"/>
<sequence>DLSHLCRMTEDPSWWASPVDGMSIAQLELLKIALEEVNKDVGQQDDSLVILDAPIQTEQAQMLSTQFFQNPMLHTHLLGFNNMGGWEYGPSGSF</sequence>
<evidence type="ECO:0000313" key="1">
    <source>
        <dbReference type="EMBL" id="MCI32165.1"/>
    </source>
</evidence>
<dbReference type="EMBL" id="LXQA010193198">
    <property type="protein sequence ID" value="MCI32165.1"/>
    <property type="molecule type" value="Genomic_DNA"/>
</dbReference>
<protein>
    <submittedName>
        <fullName evidence="1">Agamous-like MADS-box protein AGL62-like</fullName>
    </submittedName>
</protein>
<proteinExistence type="predicted"/>
<organism evidence="1 2">
    <name type="scientific">Trifolium medium</name>
    <dbReference type="NCBI Taxonomy" id="97028"/>
    <lineage>
        <taxon>Eukaryota</taxon>
        <taxon>Viridiplantae</taxon>
        <taxon>Streptophyta</taxon>
        <taxon>Embryophyta</taxon>
        <taxon>Tracheophyta</taxon>
        <taxon>Spermatophyta</taxon>
        <taxon>Magnoliopsida</taxon>
        <taxon>eudicotyledons</taxon>
        <taxon>Gunneridae</taxon>
        <taxon>Pentapetalae</taxon>
        <taxon>rosids</taxon>
        <taxon>fabids</taxon>
        <taxon>Fabales</taxon>
        <taxon>Fabaceae</taxon>
        <taxon>Papilionoideae</taxon>
        <taxon>50 kb inversion clade</taxon>
        <taxon>NPAAA clade</taxon>
        <taxon>Hologalegina</taxon>
        <taxon>IRL clade</taxon>
        <taxon>Trifolieae</taxon>
        <taxon>Trifolium</taxon>
    </lineage>
</organism>
<evidence type="ECO:0000313" key="2">
    <source>
        <dbReference type="Proteomes" id="UP000265520"/>
    </source>
</evidence>